<accession>A0A2N1M538</accession>
<reference evidence="1 2" key="2">
    <citation type="submission" date="2017-10" db="EMBL/GenBank/DDBJ databases">
        <title>Extensive intraspecific genome diversity in a model arbuscular mycorrhizal fungus.</title>
        <authorList>
            <person name="Chen E.C.H."/>
            <person name="Morin E."/>
            <person name="Baudet D."/>
            <person name="Noel J."/>
            <person name="Ndikumana S."/>
            <person name="Charron P."/>
            <person name="St-Onge C."/>
            <person name="Giorgi J."/>
            <person name="Grigoriev I.V."/>
            <person name="Roux C."/>
            <person name="Martin F.M."/>
            <person name="Corradi N."/>
        </authorList>
    </citation>
    <scope>NUCLEOTIDE SEQUENCE [LARGE SCALE GENOMIC DNA]</scope>
    <source>
        <strain evidence="1 2">C2</strain>
    </source>
</reference>
<gene>
    <name evidence="1" type="ORF">RhiirC2_799430</name>
</gene>
<evidence type="ECO:0000313" key="1">
    <source>
        <dbReference type="EMBL" id="PKK56718.1"/>
    </source>
</evidence>
<name>A0A2N1M538_9GLOM</name>
<evidence type="ECO:0000313" key="2">
    <source>
        <dbReference type="Proteomes" id="UP000233469"/>
    </source>
</evidence>
<dbReference type="Proteomes" id="UP000233469">
    <property type="component" value="Unassembled WGS sequence"/>
</dbReference>
<dbReference type="AlphaFoldDB" id="A0A2N1M538"/>
<protein>
    <submittedName>
        <fullName evidence="1">Uncharacterized protein</fullName>
    </submittedName>
</protein>
<proteinExistence type="predicted"/>
<dbReference type="EMBL" id="LLXL01005216">
    <property type="protein sequence ID" value="PKK56718.1"/>
    <property type="molecule type" value="Genomic_DNA"/>
</dbReference>
<reference evidence="1 2" key="1">
    <citation type="submission" date="2016-04" db="EMBL/GenBank/DDBJ databases">
        <title>Genome analyses suggest a sexual origin of heterokaryosis in a supposedly ancient asexual fungus.</title>
        <authorList>
            <person name="Ropars J."/>
            <person name="Sedzielewska K."/>
            <person name="Noel J."/>
            <person name="Charron P."/>
            <person name="Farinelli L."/>
            <person name="Marton T."/>
            <person name="Kruger M."/>
            <person name="Pelin A."/>
            <person name="Brachmann A."/>
            <person name="Corradi N."/>
        </authorList>
    </citation>
    <scope>NUCLEOTIDE SEQUENCE [LARGE SCALE GENOMIC DNA]</scope>
    <source>
        <strain evidence="1 2">C2</strain>
    </source>
</reference>
<organism evidence="1 2">
    <name type="scientific">Rhizophagus irregularis</name>
    <dbReference type="NCBI Taxonomy" id="588596"/>
    <lineage>
        <taxon>Eukaryota</taxon>
        <taxon>Fungi</taxon>
        <taxon>Fungi incertae sedis</taxon>
        <taxon>Mucoromycota</taxon>
        <taxon>Glomeromycotina</taxon>
        <taxon>Glomeromycetes</taxon>
        <taxon>Glomerales</taxon>
        <taxon>Glomeraceae</taxon>
        <taxon>Rhizophagus</taxon>
    </lineage>
</organism>
<sequence>MKIDKILGNIARNNYSIAAKLLVDKNAHLPRATVYFEEREFMIRCYYITLYMNLIMSYQCLLLCNGYDPQKN</sequence>
<comment type="caution">
    <text evidence="1">The sequence shown here is derived from an EMBL/GenBank/DDBJ whole genome shotgun (WGS) entry which is preliminary data.</text>
</comment>